<gene>
    <name evidence="1" type="ORF">ENV88_02465</name>
</gene>
<name>A0A7C3WV47_THEPE</name>
<dbReference type="SUPFAM" id="SSF52540">
    <property type="entry name" value="P-loop containing nucleoside triphosphate hydrolases"/>
    <property type="match status" value="1"/>
</dbReference>
<dbReference type="CDD" id="cd00882">
    <property type="entry name" value="Ras_like_GTPase"/>
    <property type="match status" value="1"/>
</dbReference>
<dbReference type="GO" id="GO:0006355">
    <property type="term" value="P:regulation of DNA-templated transcription"/>
    <property type="evidence" value="ECO:0007669"/>
    <property type="project" value="InterPro"/>
</dbReference>
<proteinExistence type="predicted"/>
<dbReference type="InterPro" id="IPR016032">
    <property type="entry name" value="Sig_transdc_resp-reg_C-effctor"/>
</dbReference>
<comment type="caution">
    <text evidence="1">The sequence shown here is derived from an EMBL/GenBank/DDBJ whole genome shotgun (WGS) entry which is preliminary data.</text>
</comment>
<dbReference type="AlphaFoldDB" id="A0A7C3WV47"/>
<dbReference type="Gene3D" id="1.10.10.10">
    <property type="entry name" value="Winged helix-like DNA-binding domain superfamily/Winged helix DNA-binding domain"/>
    <property type="match status" value="1"/>
</dbReference>
<sequence>MSKVLVVAGPKGSGKSTLIKALFPELPVRFTEPPIYRVYEAGWEVKVVEVPGRADAVRLLLAAPPWKISVGLLLVDGSQQPKADPNLLPLVLAAPQKALVLAKLDLASLENVERARAEAHRLDLDFFAVSAATGQGIPELLEWIMTGARPKPSEAPPPKAEERVPALPVVDVVPVPTPKPPARATLTPEEEVVLKACDGRRSITEIARELGVSPATVKSVVDKLFSKGFIKELKPKVVA</sequence>
<dbReference type="GO" id="GO:0003677">
    <property type="term" value="F:DNA binding"/>
    <property type="evidence" value="ECO:0007669"/>
    <property type="project" value="InterPro"/>
</dbReference>
<reference evidence="1" key="1">
    <citation type="journal article" date="2020" name="mSystems">
        <title>Genome- and Community-Level Interaction Insights into Carbon Utilization and Element Cycling Functions of Hydrothermarchaeota in Hydrothermal Sediment.</title>
        <authorList>
            <person name="Zhou Z."/>
            <person name="Liu Y."/>
            <person name="Xu W."/>
            <person name="Pan J."/>
            <person name="Luo Z.H."/>
            <person name="Li M."/>
        </authorList>
    </citation>
    <scope>NUCLEOTIDE SEQUENCE [LARGE SCALE GENOMIC DNA]</scope>
    <source>
        <strain evidence="1">SpSt-8</strain>
    </source>
</reference>
<evidence type="ECO:0000313" key="1">
    <source>
        <dbReference type="EMBL" id="HGB24907.1"/>
    </source>
</evidence>
<dbReference type="InterPro" id="IPR027417">
    <property type="entry name" value="P-loop_NTPase"/>
</dbReference>
<accession>A0A7C3WV47</accession>
<dbReference type="SUPFAM" id="SSF46894">
    <property type="entry name" value="C-terminal effector domain of the bipartite response regulators"/>
    <property type="match status" value="1"/>
</dbReference>
<dbReference type="Gene3D" id="3.40.50.300">
    <property type="entry name" value="P-loop containing nucleotide triphosphate hydrolases"/>
    <property type="match status" value="1"/>
</dbReference>
<dbReference type="InterPro" id="IPR036388">
    <property type="entry name" value="WH-like_DNA-bd_sf"/>
</dbReference>
<protein>
    <submittedName>
        <fullName evidence="1">MarR family transcriptional regulator</fullName>
    </submittedName>
</protein>
<dbReference type="EMBL" id="DTIB01000057">
    <property type="protein sequence ID" value="HGB24907.1"/>
    <property type="molecule type" value="Genomic_DNA"/>
</dbReference>
<organism evidence="1">
    <name type="scientific">Thermofilum pendens</name>
    <dbReference type="NCBI Taxonomy" id="2269"/>
    <lineage>
        <taxon>Archaea</taxon>
        <taxon>Thermoproteota</taxon>
        <taxon>Thermoprotei</taxon>
        <taxon>Thermofilales</taxon>
        <taxon>Thermofilaceae</taxon>
        <taxon>Thermofilum</taxon>
    </lineage>
</organism>
<dbReference type="Pfam" id="PF13412">
    <property type="entry name" value="HTH_24"/>
    <property type="match status" value="1"/>
</dbReference>